<organism evidence="2 3">
    <name type="scientific">Orbilia blumenaviensis</name>
    <dbReference type="NCBI Taxonomy" id="1796055"/>
    <lineage>
        <taxon>Eukaryota</taxon>
        <taxon>Fungi</taxon>
        <taxon>Dikarya</taxon>
        <taxon>Ascomycota</taxon>
        <taxon>Pezizomycotina</taxon>
        <taxon>Orbiliomycetes</taxon>
        <taxon>Orbiliales</taxon>
        <taxon>Orbiliaceae</taxon>
        <taxon>Orbilia</taxon>
    </lineage>
</organism>
<feature type="compositionally biased region" description="Basic and acidic residues" evidence="1">
    <location>
        <begin position="230"/>
        <end position="239"/>
    </location>
</feature>
<feature type="compositionally biased region" description="Basic residues" evidence="1">
    <location>
        <begin position="213"/>
        <end position="226"/>
    </location>
</feature>
<gene>
    <name evidence="2" type="ORF">TWF730_007043</name>
</gene>
<accession>A0AAV9VHA8</accession>
<dbReference type="Proteomes" id="UP001373714">
    <property type="component" value="Unassembled WGS sequence"/>
</dbReference>
<evidence type="ECO:0000256" key="1">
    <source>
        <dbReference type="SAM" id="MobiDB-lite"/>
    </source>
</evidence>
<dbReference type="AlphaFoldDB" id="A0AAV9VHA8"/>
<comment type="caution">
    <text evidence="2">The sequence shown here is derived from an EMBL/GenBank/DDBJ whole genome shotgun (WGS) entry which is preliminary data.</text>
</comment>
<evidence type="ECO:0000313" key="3">
    <source>
        <dbReference type="Proteomes" id="UP001373714"/>
    </source>
</evidence>
<name>A0AAV9VHA8_9PEZI</name>
<protein>
    <submittedName>
        <fullName evidence="2">Uncharacterized protein</fullName>
    </submittedName>
</protein>
<sequence length="317" mass="35110">MGIREDSCSPLDCDSPYFLVSSDSYFQIKPAELRTYGPTTSFLSQADGTITHSQTPETGIRWRDPPVNGAGPDNDYFGIMDFPSPIAGCDGSLITNSTPPSQCIIDQAAWIEDMGLHIFDTKPEQPQLSDDSYTRGTVFPSESITGHHYSTKDALESGAGFDYNSQLSLSQPAVSEINYIGEHQIGTDPNQGTTYANGGLLLTPNVAPATTLRSRRNYPRTRKRPNTGRTGDRESEGRYSQHARPWVSAGPQSDLDVDFCAKCLFPGCENVMWGTTKKKASDNLLQSHQKKFHPQWWKEKSVEDRCAVSQHNKASYR</sequence>
<proteinExistence type="predicted"/>
<reference evidence="2 3" key="1">
    <citation type="submission" date="2019-10" db="EMBL/GenBank/DDBJ databases">
        <authorList>
            <person name="Palmer J.M."/>
        </authorList>
    </citation>
    <scope>NUCLEOTIDE SEQUENCE [LARGE SCALE GENOMIC DNA]</scope>
    <source>
        <strain evidence="2 3">TWF730</strain>
    </source>
</reference>
<dbReference type="EMBL" id="JAVHNS010000003">
    <property type="protein sequence ID" value="KAK6360928.1"/>
    <property type="molecule type" value="Genomic_DNA"/>
</dbReference>
<feature type="region of interest" description="Disordered" evidence="1">
    <location>
        <begin position="206"/>
        <end position="249"/>
    </location>
</feature>
<evidence type="ECO:0000313" key="2">
    <source>
        <dbReference type="EMBL" id="KAK6360928.1"/>
    </source>
</evidence>
<keyword evidence="3" id="KW-1185">Reference proteome</keyword>